<feature type="region of interest" description="Disordered" evidence="1">
    <location>
        <begin position="181"/>
        <end position="264"/>
    </location>
</feature>
<evidence type="ECO:0000313" key="2">
    <source>
        <dbReference type="EMBL" id="RUS81626.1"/>
    </source>
</evidence>
<name>A0A3S1BIL6_ELYCH</name>
<feature type="region of interest" description="Disordered" evidence="1">
    <location>
        <begin position="46"/>
        <end position="67"/>
    </location>
</feature>
<dbReference type="Proteomes" id="UP000271974">
    <property type="component" value="Unassembled WGS sequence"/>
</dbReference>
<dbReference type="STRING" id="188477.A0A3S1BIL6"/>
<keyword evidence="3" id="KW-1185">Reference proteome</keyword>
<proteinExistence type="predicted"/>
<feature type="non-terminal residue" evidence="2">
    <location>
        <position position="358"/>
    </location>
</feature>
<evidence type="ECO:0000256" key="1">
    <source>
        <dbReference type="SAM" id="MobiDB-lite"/>
    </source>
</evidence>
<feature type="compositionally biased region" description="Pro residues" evidence="1">
    <location>
        <begin position="50"/>
        <end position="61"/>
    </location>
</feature>
<accession>A0A3S1BIL6</accession>
<sequence>MSEHFKVQVPAMSCTQLVAISILTVTVLPVAIAQWGIQPVQENQNVFAPPTAPSPFTPPSVPNSHNDRFSDIVRRLQFGAAPSPVISYRPGYQQYDPAQNNPTYYPSPSYPNQVYAPNQGNTVPGYPSQGYDSGQGNPGFNPIPGYSNQGYPPSPSYPVYNPSTVANLPFYNPSPIPASAYAGGYPDQRQNPMPNPNPAYQQAPQYNPVYNPIQPQPAPSIYPDFSSNIAPAPTNPAIIDPSRPYMRPEPQDDESVNDRSRDTQSNVWNQWAAEHLGGSSFWDKTASGSNQPTRPTTPAPTTMSPSTRPSPRVDPSFFNPDGTVNTNRLGMMAVPVEEDAVRDRQAGYSAYNLFMSLL</sequence>
<dbReference type="AlphaFoldDB" id="A0A3S1BIL6"/>
<comment type="caution">
    <text evidence="2">The sequence shown here is derived from an EMBL/GenBank/DDBJ whole genome shotgun (WGS) entry which is preliminary data.</text>
</comment>
<feature type="compositionally biased region" description="Low complexity" evidence="1">
    <location>
        <begin position="198"/>
        <end position="212"/>
    </location>
</feature>
<evidence type="ECO:0000313" key="3">
    <source>
        <dbReference type="Proteomes" id="UP000271974"/>
    </source>
</evidence>
<organism evidence="2 3">
    <name type="scientific">Elysia chlorotica</name>
    <name type="common">Eastern emerald elysia</name>
    <name type="synonym">Sea slug</name>
    <dbReference type="NCBI Taxonomy" id="188477"/>
    <lineage>
        <taxon>Eukaryota</taxon>
        <taxon>Metazoa</taxon>
        <taxon>Spiralia</taxon>
        <taxon>Lophotrochozoa</taxon>
        <taxon>Mollusca</taxon>
        <taxon>Gastropoda</taxon>
        <taxon>Heterobranchia</taxon>
        <taxon>Euthyneura</taxon>
        <taxon>Panpulmonata</taxon>
        <taxon>Sacoglossa</taxon>
        <taxon>Placobranchoidea</taxon>
        <taxon>Plakobranchidae</taxon>
        <taxon>Elysia</taxon>
    </lineage>
</organism>
<dbReference type="EMBL" id="RQTK01000327">
    <property type="protein sequence ID" value="RUS81626.1"/>
    <property type="molecule type" value="Genomic_DNA"/>
</dbReference>
<feature type="compositionally biased region" description="Low complexity" evidence="1">
    <location>
        <begin position="292"/>
        <end position="310"/>
    </location>
</feature>
<dbReference type="PRINTS" id="PR01217">
    <property type="entry name" value="PRICHEXTENSN"/>
</dbReference>
<reference evidence="2 3" key="1">
    <citation type="submission" date="2019-01" db="EMBL/GenBank/DDBJ databases">
        <title>A draft genome assembly of the solar-powered sea slug Elysia chlorotica.</title>
        <authorList>
            <person name="Cai H."/>
            <person name="Li Q."/>
            <person name="Fang X."/>
            <person name="Li J."/>
            <person name="Curtis N.E."/>
            <person name="Altenburger A."/>
            <person name="Shibata T."/>
            <person name="Feng M."/>
            <person name="Maeda T."/>
            <person name="Schwartz J.A."/>
            <person name="Shigenobu S."/>
            <person name="Lundholm N."/>
            <person name="Nishiyama T."/>
            <person name="Yang H."/>
            <person name="Hasebe M."/>
            <person name="Li S."/>
            <person name="Pierce S.K."/>
            <person name="Wang J."/>
        </authorList>
    </citation>
    <scope>NUCLEOTIDE SEQUENCE [LARGE SCALE GENOMIC DNA]</scope>
    <source>
        <strain evidence="2">EC2010</strain>
        <tissue evidence="2">Whole organism of an adult</tissue>
    </source>
</reference>
<protein>
    <submittedName>
        <fullName evidence="2">Uncharacterized protein</fullName>
    </submittedName>
</protein>
<gene>
    <name evidence="2" type="ORF">EGW08_010639</name>
</gene>
<feature type="region of interest" description="Disordered" evidence="1">
    <location>
        <begin position="279"/>
        <end position="325"/>
    </location>
</feature>